<keyword evidence="3" id="KW-1266">Target cell cytoplasm</keyword>
<gene>
    <name evidence="6" type="ORF">I9054_007305</name>
</gene>
<proteinExistence type="predicted"/>
<dbReference type="Proteomes" id="UP000644140">
    <property type="component" value="Chromosome"/>
</dbReference>
<dbReference type="EMBL" id="CP092085">
    <property type="protein sequence ID" value="UUN99250.1"/>
    <property type="molecule type" value="Genomic_DNA"/>
</dbReference>
<evidence type="ECO:0000313" key="7">
    <source>
        <dbReference type="Proteomes" id="UP000644140"/>
    </source>
</evidence>
<evidence type="ECO:0000256" key="4">
    <source>
        <dbReference type="ARBA" id="ARBA00023026"/>
    </source>
</evidence>
<evidence type="ECO:0000256" key="1">
    <source>
        <dbReference type="ARBA" id="ARBA00004219"/>
    </source>
</evidence>
<accession>A0A9E7TET8</accession>
<dbReference type="InterPro" id="IPR006914">
    <property type="entry name" value="VENN_dom"/>
</dbReference>
<comment type="subcellular location">
    <subcellularLocation>
        <location evidence="1">Target cell</location>
        <location evidence="1">Target cell cytoplasm</location>
    </subcellularLocation>
</comment>
<name>A0A9E7TET8_ACIBZ</name>
<dbReference type="Pfam" id="PF04829">
    <property type="entry name" value="PT-VENN"/>
    <property type="match status" value="1"/>
</dbReference>
<evidence type="ECO:0000313" key="6">
    <source>
        <dbReference type="EMBL" id="UUN99250.1"/>
    </source>
</evidence>
<protein>
    <submittedName>
        <fullName evidence="6">VENN motif pre-toxin domain-containing protein</fullName>
    </submittedName>
</protein>
<evidence type="ECO:0000256" key="2">
    <source>
        <dbReference type="ARBA" id="ARBA00022656"/>
    </source>
</evidence>
<keyword evidence="2" id="KW-0800">Toxin</keyword>
<reference evidence="6" key="1">
    <citation type="submission" date="2022-02" db="EMBL/GenBank/DDBJ databases">
        <title>Characterization of Tn125 harboring carbapenem-resistant Acinetobacter bereziniae clinical isolates.</title>
        <authorList>
            <person name="Wong N.-K."/>
            <person name="Pan Q."/>
        </authorList>
    </citation>
    <scope>NUCLEOTIDE SEQUENCE</scope>
    <source>
        <strain evidence="6">GD03393</strain>
    </source>
</reference>
<feature type="domain" description="VENN motif-containing" evidence="5">
    <location>
        <begin position="53"/>
        <end position="98"/>
    </location>
</feature>
<keyword evidence="4" id="KW-0843">Virulence</keyword>
<sequence>MHEKKRLLKAHTFFGAAVAAAERNDALTAGLSAGGAEAAAPVLSNFLYGKDAKDLTADEKSTISAIIGLVSSGVGATTGDVSSTVQSGQVAVEDNFLSQEE</sequence>
<organism evidence="6 7">
    <name type="scientific">Acinetobacter bereziniae</name>
    <name type="common">Acinetobacter genomosp. 10</name>
    <dbReference type="NCBI Taxonomy" id="106648"/>
    <lineage>
        <taxon>Bacteria</taxon>
        <taxon>Pseudomonadati</taxon>
        <taxon>Pseudomonadota</taxon>
        <taxon>Gammaproteobacteria</taxon>
        <taxon>Moraxellales</taxon>
        <taxon>Moraxellaceae</taxon>
        <taxon>Acinetobacter</taxon>
    </lineage>
</organism>
<dbReference type="AlphaFoldDB" id="A0A9E7TET8"/>
<evidence type="ECO:0000256" key="3">
    <source>
        <dbReference type="ARBA" id="ARBA00022913"/>
    </source>
</evidence>
<dbReference type="GO" id="GO:0090729">
    <property type="term" value="F:toxin activity"/>
    <property type="evidence" value="ECO:0007669"/>
    <property type="project" value="UniProtKB-KW"/>
</dbReference>
<evidence type="ECO:0000259" key="5">
    <source>
        <dbReference type="Pfam" id="PF04829"/>
    </source>
</evidence>